<dbReference type="AlphaFoldDB" id="A0A9D4DKT9"/>
<keyword evidence="1" id="KW-1015">Disulfide bond</keyword>
<dbReference type="EMBL" id="JAIWYP010000010">
    <property type="protein sequence ID" value="KAH3750345.1"/>
    <property type="molecule type" value="Genomic_DNA"/>
</dbReference>
<dbReference type="InterPro" id="IPR035976">
    <property type="entry name" value="Sushi/SCR/CCP_sf"/>
</dbReference>
<evidence type="ECO:0000256" key="2">
    <source>
        <dbReference type="PROSITE-ProRule" id="PRU00302"/>
    </source>
</evidence>
<dbReference type="InterPro" id="IPR000436">
    <property type="entry name" value="Sushi_SCR_CCP_dom"/>
</dbReference>
<comment type="caution">
    <text evidence="2">Lacks conserved residue(s) required for the propagation of feature annotation.</text>
</comment>
<evidence type="ECO:0000313" key="5">
    <source>
        <dbReference type="Proteomes" id="UP000828390"/>
    </source>
</evidence>
<accession>A0A9D4DKT9</accession>
<evidence type="ECO:0000256" key="1">
    <source>
        <dbReference type="ARBA" id="ARBA00023157"/>
    </source>
</evidence>
<dbReference type="Gene3D" id="2.10.70.10">
    <property type="entry name" value="Complement Module, domain 1"/>
    <property type="match status" value="1"/>
</dbReference>
<reference evidence="4" key="1">
    <citation type="journal article" date="2019" name="bioRxiv">
        <title>The Genome of the Zebra Mussel, Dreissena polymorpha: A Resource for Invasive Species Research.</title>
        <authorList>
            <person name="McCartney M.A."/>
            <person name="Auch B."/>
            <person name="Kono T."/>
            <person name="Mallez S."/>
            <person name="Zhang Y."/>
            <person name="Obille A."/>
            <person name="Becker A."/>
            <person name="Abrahante J.E."/>
            <person name="Garbe J."/>
            <person name="Badalamenti J.P."/>
            <person name="Herman A."/>
            <person name="Mangelson H."/>
            <person name="Liachko I."/>
            <person name="Sullivan S."/>
            <person name="Sone E.D."/>
            <person name="Koren S."/>
            <person name="Silverstein K.A.T."/>
            <person name="Beckman K.B."/>
            <person name="Gohl D.M."/>
        </authorList>
    </citation>
    <scope>NUCLEOTIDE SEQUENCE</scope>
    <source>
        <strain evidence="4">Duluth1</strain>
        <tissue evidence="4">Whole animal</tissue>
    </source>
</reference>
<dbReference type="Pfam" id="PF00084">
    <property type="entry name" value="Sushi"/>
    <property type="match status" value="1"/>
</dbReference>
<organism evidence="4 5">
    <name type="scientific">Dreissena polymorpha</name>
    <name type="common">Zebra mussel</name>
    <name type="synonym">Mytilus polymorpha</name>
    <dbReference type="NCBI Taxonomy" id="45954"/>
    <lineage>
        <taxon>Eukaryota</taxon>
        <taxon>Metazoa</taxon>
        <taxon>Spiralia</taxon>
        <taxon>Lophotrochozoa</taxon>
        <taxon>Mollusca</taxon>
        <taxon>Bivalvia</taxon>
        <taxon>Autobranchia</taxon>
        <taxon>Heteroconchia</taxon>
        <taxon>Euheterodonta</taxon>
        <taxon>Imparidentia</taxon>
        <taxon>Neoheterodontei</taxon>
        <taxon>Myida</taxon>
        <taxon>Dreissenoidea</taxon>
        <taxon>Dreissenidae</taxon>
        <taxon>Dreissena</taxon>
    </lineage>
</organism>
<comment type="caution">
    <text evidence="4">The sequence shown here is derived from an EMBL/GenBank/DDBJ whole genome shotgun (WGS) entry which is preliminary data.</text>
</comment>
<evidence type="ECO:0000259" key="3">
    <source>
        <dbReference type="PROSITE" id="PS50923"/>
    </source>
</evidence>
<keyword evidence="5" id="KW-1185">Reference proteome</keyword>
<gene>
    <name evidence="4" type="ORF">DPMN_184866</name>
</gene>
<feature type="domain" description="Sushi" evidence="3">
    <location>
        <begin position="1"/>
        <end position="37"/>
    </location>
</feature>
<protein>
    <recommendedName>
        <fullName evidence="3">Sushi domain-containing protein</fullName>
    </recommendedName>
</protein>
<proteinExistence type="predicted"/>
<evidence type="ECO:0000313" key="4">
    <source>
        <dbReference type="EMBL" id="KAH3750345.1"/>
    </source>
</evidence>
<dbReference type="Proteomes" id="UP000828390">
    <property type="component" value="Unassembled WGS sequence"/>
</dbReference>
<keyword evidence="2" id="KW-0768">Sushi</keyword>
<name>A0A9D4DKT9_DREPO</name>
<dbReference type="PROSITE" id="PS50923">
    <property type="entry name" value="SUSHI"/>
    <property type="match status" value="1"/>
</dbReference>
<sequence>MTAKYQCKDGYYFGNDNQDVECEIDGKWRETPVLCYPYCTAPSDSDNGNLKVSSIFIVVLMHTIQKYLINSYRKVG</sequence>
<dbReference type="SUPFAM" id="SSF57535">
    <property type="entry name" value="Complement control module/SCR domain"/>
    <property type="match status" value="1"/>
</dbReference>
<reference evidence="4" key="2">
    <citation type="submission" date="2020-11" db="EMBL/GenBank/DDBJ databases">
        <authorList>
            <person name="McCartney M.A."/>
            <person name="Auch B."/>
            <person name="Kono T."/>
            <person name="Mallez S."/>
            <person name="Becker A."/>
            <person name="Gohl D.M."/>
            <person name="Silverstein K.A.T."/>
            <person name="Koren S."/>
            <person name="Bechman K.B."/>
            <person name="Herman A."/>
            <person name="Abrahante J.E."/>
            <person name="Garbe J."/>
        </authorList>
    </citation>
    <scope>NUCLEOTIDE SEQUENCE</scope>
    <source>
        <strain evidence="4">Duluth1</strain>
        <tissue evidence="4">Whole animal</tissue>
    </source>
</reference>